<dbReference type="Pfam" id="PF03099">
    <property type="entry name" value="BPL_LplA_LipB"/>
    <property type="match status" value="1"/>
</dbReference>
<dbReference type="AlphaFoldDB" id="A0A6J4TG58"/>
<dbReference type="InterPro" id="IPR004408">
    <property type="entry name" value="Biotin_CoA_COase_ligase"/>
</dbReference>
<keyword evidence="1" id="KW-0436">Ligase</keyword>
<name>A0A6J4TG58_9ACTN</name>
<evidence type="ECO:0000313" key="4">
    <source>
        <dbReference type="EMBL" id="CAA9522911.1"/>
    </source>
</evidence>
<feature type="region of interest" description="Disordered" evidence="2">
    <location>
        <begin position="1"/>
        <end position="20"/>
    </location>
</feature>
<dbReference type="CDD" id="cd16442">
    <property type="entry name" value="BPL"/>
    <property type="match status" value="1"/>
</dbReference>
<reference evidence="4" key="1">
    <citation type="submission" date="2020-02" db="EMBL/GenBank/DDBJ databases">
        <authorList>
            <person name="Meier V. D."/>
        </authorList>
    </citation>
    <scope>NUCLEOTIDE SEQUENCE</scope>
    <source>
        <strain evidence="4">AVDCRST_MAG45</strain>
    </source>
</reference>
<dbReference type="NCBIfam" id="TIGR00121">
    <property type="entry name" value="birA_ligase"/>
    <property type="match status" value="1"/>
</dbReference>
<accession>A0A6J4TG58</accession>
<organism evidence="4">
    <name type="scientific">uncultured Solirubrobacterales bacterium</name>
    <dbReference type="NCBI Taxonomy" id="768556"/>
    <lineage>
        <taxon>Bacteria</taxon>
        <taxon>Bacillati</taxon>
        <taxon>Actinomycetota</taxon>
        <taxon>Thermoleophilia</taxon>
        <taxon>Solirubrobacterales</taxon>
        <taxon>environmental samples</taxon>
    </lineage>
</organism>
<protein>
    <recommendedName>
        <fullName evidence="3">BPL/LPL catalytic domain-containing protein</fullName>
    </recommendedName>
</protein>
<dbReference type="EMBL" id="CADCVU010000224">
    <property type="protein sequence ID" value="CAA9522911.1"/>
    <property type="molecule type" value="Genomic_DNA"/>
</dbReference>
<evidence type="ECO:0000259" key="3">
    <source>
        <dbReference type="PROSITE" id="PS51733"/>
    </source>
</evidence>
<dbReference type="PROSITE" id="PS51733">
    <property type="entry name" value="BPL_LPL_CATALYTIC"/>
    <property type="match status" value="1"/>
</dbReference>
<sequence length="248" mass="25448">MSALGSLGRPRLHLRETSSTNERARELALAGAPHGTLVTAGAQTAGRGRQGRTWSAPAGAALLASFVVRIPGEGTAVLPLAAAVAVSEACERCAPVECAIKWPNDVWIDGRKVAGILLEGRPQEGWAVLGIGVNVTVRSGDLPDELRETATSLLEAGGGRPPAPTVEAVLAATATALERWLIADPADVAAAWGARDALRGLPVRWDTGHGLAEGIDPSSGALVVSAPDGRRTELHAGEVALVRPGEAD</sequence>
<dbReference type="InterPro" id="IPR004143">
    <property type="entry name" value="BPL_LPL_catalytic"/>
</dbReference>
<proteinExistence type="predicted"/>
<dbReference type="GO" id="GO:0004077">
    <property type="term" value="F:biotin--[biotin carboxyl-carrier protein] ligase activity"/>
    <property type="evidence" value="ECO:0007669"/>
    <property type="project" value="InterPro"/>
</dbReference>
<evidence type="ECO:0000256" key="1">
    <source>
        <dbReference type="ARBA" id="ARBA00022598"/>
    </source>
</evidence>
<dbReference type="PANTHER" id="PTHR12835">
    <property type="entry name" value="BIOTIN PROTEIN LIGASE"/>
    <property type="match status" value="1"/>
</dbReference>
<dbReference type="InterPro" id="IPR045864">
    <property type="entry name" value="aa-tRNA-synth_II/BPL/LPL"/>
</dbReference>
<dbReference type="SUPFAM" id="SSF55681">
    <property type="entry name" value="Class II aaRS and biotin synthetases"/>
    <property type="match status" value="1"/>
</dbReference>
<evidence type="ECO:0000256" key="2">
    <source>
        <dbReference type="SAM" id="MobiDB-lite"/>
    </source>
</evidence>
<gene>
    <name evidence="4" type="ORF">AVDCRST_MAG45-2616</name>
</gene>
<feature type="domain" description="BPL/LPL catalytic" evidence="3">
    <location>
        <begin position="1"/>
        <end position="185"/>
    </location>
</feature>
<dbReference type="PANTHER" id="PTHR12835:SF5">
    <property type="entry name" value="BIOTIN--PROTEIN LIGASE"/>
    <property type="match status" value="1"/>
</dbReference>
<dbReference type="Gene3D" id="3.30.930.10">
    <property type="entry name" value="Bira Bifunctional Protein, Domain 2"/>
    <property type="match status" value="1"/>
</dbReference>
<dbReference type="GO" id="GO:0005737">
    <property type="term" value="C:cytoplasm"/>
    <property type="evidence" value="ECO:0007669"/>
    <property type="project" value="TreeGrafter"/>
</dbReference>